<evidence type="ECO:0000313" key="1">
    <source>
        <dbReference type="EMBL" id="SHM27363.1"/>
    </source>
</evidence>
<dbReference type="AlphaFoldDB" id="A0A1M7HG95"/>
<keyword evidence="2" id="KW-1185">Reference proteome</keyword>
<dbReference type="InterPro" id="IPR051159">
    <property type="entry name" value="Hexapeptide_acetyltransf"/>
</dbReference>
<dbReference type="STRING" id="134849.SAMN05443668_101176"/>
<protein>
    <submittedName>
        <fullName evidence="1">Acetyltransferase (Isoleucine patch superfamily)</fullName>
    </submittedName>
</protein>
<dbReference type="PANTHER" id="PTHR23416">
    <property type="entry name" value="SIALIC ACID SYNTHASE-RELATED"/>
    <property type="match status" value="1"/>
</dbReference>
<dbReference type="CDD" id="cd04647">
    <property type="entry name" value="LbH_MAT_like"/>
    <property type="match status" value="1"/>
</dbReference>
<dbReference type="RefSeq" id="WP_073250437.1">
    <property type="nucleotide sequence ID" value="NZ_FRCS01000001.1"/>
</dbReference>
<dbReference type="GO" id="GO:0016740">
    <property type="term" value="F:transferase activity"/>
    <property type="evidence" value="ECO:0007669"/>
    <property type="project" value="UniProtKB-KW"/>
</dbReference>
<reference evidence="1 2" key="1">
    <citation type="submission" date="2016-11" db="EMBL/GenBank/DDBJ databases">
        <authorList>
            <person name="Jaros S."/>
            <person name="Januszkiewicz K."/>
            <person name="Wedrychowicz H."/>
        </authorList>
    </citation>
    <scope>NUCLEOTIDE SEQUENCE [LARGE SCALE GENOMIC DNA]</scope>
    <source>
        <strain evidence="1 2">DSM 46144</strain>
    </source>
</reference>
<proteinExistence type="predicted"/>
<dbReference type="EMBL" id="FRCS01000001">
    <property type="protein sequence ID" value="SHM27363.1"/>
    <property type="molecule type" value="Genomic_DNA"/>
</dbReference>
<sequence>MFKRSVDRSGPAQARFLTLASLRWVVRNRAWTPWYLIRYWRFFWLKVTKPHIVTEGFVFLGPRVHLHARKGYGRLVLGKWVHIGGGNALRAHEGTLRVGDKCVFGKDNTVNCYLDIEFGAATIVADWVYVCDFDHVYSDINVPIKDQGIVKTPVRIGPDCWLGTKVTVLRGVTIGRGCVLAAHTVVNKDIPDHSVVVGVPARVVKNRVEEYERAAEKRAALEDIARKQREAALRETTPAVS</sequence>
<organism evidence="1 2">
    <name type="scientific">Cryptosporangium aurantiacum</name>
    <dbReference type="NCBI Taxonomy" id="134849"/>
    <lineage>
        <taxon>Bacteria</taxon>
        <taxon>Bacillati</taxon>
        <taxon>Actinomycetota</taxon>
        <taxon>Actinomycetes</taxon>
        <taxon>Cryptosporangiales</taxon>
        <taxon>Cryptosporangiaceae</taxon>
        <taxon>Cryptosporangium</taxon>
    </lineage>
</organism>
<dbReference type="PANTHER" id="PTHR23416:SF78">
    <property type="entry name" value="LIPOPOLYSACCHARIDE BIOSYNTHESIS O-ACETYL TRANSFERASE WBBJ-RELATED"/>
    <property type="match status" value="1"/>
</dbReference>
<accession>A0A1M7HG95</accession>
<keyword evidence="1" id="KW-0808">Transferase</keyword>
<dbReference type="Proteomes" id="UP000184440">
    <property type="component" value="Unassembled WGS sequence"/>
</dbReference>
<evidence type="ECO:0000313" key="2">
    <source>
        <dbReference type="Proteomes" id="UP000184440"/>
    </source>
</evidence>
<dbReference type="Pfam" id="PF00132">
    <property type="entry name" value="Hexapep"/>
    <property type="match status" value="1"/>
</dbReference>
<name>A0A1M7HG95_9ACTN</name>
<dbReference type="Gene3D" id="2.160.10.10">
    <property type="entry name" value="Hexapeptide repeat proteins"/>
    <property type="match status" value="1"/>
</dbReference>
<dbReference type="OrthoDB" id="2643438at2"/>
<dbReference type="SUPFAM" id="SSF51161">
    <property type="entry name" value="Trimeric LpxA-like enzymes"/>
    <property type="match status" value="1"/>
</dbReference>
<dbReference type="InterPro" id="IPR001451">
    <property type="entry name" value="Hexapep"/>
</dbReference>
<dbReference type="InterPro" id="IPR011004">
    <property type="entry name" value="Trimer_LpxA-like_sf"/>
</dbReference>
<gene>
    <name evidence="1" type="ORF">SAMN05443668_101176</name>
</gene>